<proteinExistence type="predicted"/>
<name>A0A846U7A0_9MICC</name>
<evidence type="ECO:0000313" key="2">
    <source>
        <dbReference type="Proteomes" id="UP000521379"/>
    </source>
</evidence>
<dbReference type="AlphaFoldDB" id="A0A846U7A0"/>
<comment type="caution">
    <text evidence="1">The sequence shown here is derived from an EMBL/GenBank/DDBJ whole genome shotgun (WGS) entry which is preliminary data.</text>
</comment>
<protein>
    <submittedName>
        <fullName evidence="1">Uncharacterized protein</fullName>
    </submittedName>
</protein>
<keyword evidence="2" id="KW-1185">Reference proteome</keyword>
<dbReference type="EMBL" id="JAAVUN010000037">
    <property type="protein sequence ID" value="NKE10671.1"/>
    <property type="molecule type" value="Genomic_DNA"/>
</dbReference>
<reference evidence="1 2" key="1">
    <citation type="submission" date="2020-02" db="EMBL/GenBank/DDBJ databases">
        <authorList>
            <person name="Sun Q."/>
        </authorList>
    </citation>
    <scope>NUCLEOTIDE SEQUENCE [LARGE SCALE GENOMIC DNA]</scope>
    <source>
        <strain evidence="1 2">YIM 13062</strain>
    </source>
</reference>
<accession>A0A846U7A0</accession>
<dbReference type="Proteomes" id="UP000521379">
    <property type="component" value="Unassembled WGS sequence"/>
</dbReference>
<gene>
    <name evidence="1" type="ORF">GTW58_12180</name>
</gene>
<organism evidence="1 2">
    <name type="scientific">Kocuria subflava</name>
    <dbReference type="NCBI Taxonomy" id="1736139"/>
    <lineage>
        <taxon>Bacteria</taxon>
        <taxon>Bacillati</taxon>
        <taxon>Actinomycetota</taxon>
        <taxon>Actinomycetes</taxon>
        <taxon>Micrococcales</taxon>
        <taxon>Micrococcaceae</taxon>
        <taxon>Kocuria</taxon>
    </lineage>
</organism>
<sequence length="112" mass="12217">MIDFSPWPGQDADKLRARIAAAETSLREAGYEVTVCLLPDDLDAAESAVRGHFSHESYDAVEVGSGIRVSHDYTLLFERVVNTVVACQPAVPLCLNDSPETTLDAVRRAVTR</sequence>
<dbReference type="RefSeq" id="WP_157980588.1">
    <property type="nucleotide sequence ID" value="NZ_JAAVUN010000037.1"/>
</dbReference>
<evidence type="ECO:0000313" key="1">
    <source>
        <dbReference type="EMBL" id="NKE10671.1"/>
    </source>
</evidence>